<evidence type="ECO:0000259" key="1">
    <source>
        <dbReference type="Pfam" id="PF04168"/>
    </source>
</evidence>
<sequence length="858" mass="96168">MPHSLLSIYPKNTDRFDEMLAEGGALRSSWQTFFDHLVAATPEQMRHRLDYVRRRIQENGVTYNVYADPKGTDRPWELDPLPLILSASEWHEVSSAVTQRARLLNAVLGDLYGEQTLLRDGTLPSALVYGHNGFLWPCHGVKPPGDTWLHLYAADLARSPDGRWWVIRDRTQSPSGAGYALENRIIVSRVFPEQFRDMGVQHLASFFRSVRDSLSHWAPHNGKSEREGGDAPLIVLLTPGPYNETYFEHSYLARYLGFPLVEGQDLTVRGECVYLKTLTGLCRVHAILRRLDDDFCDPLELRGDSALGIPGLLQVVRAGKVLVANALGSGLLESAALPGFLPGACEKLLGEPLAMPSVGTWWCGESAALEFTIQNIDRLVIKGTFPSQRMDPIFGNQLDGQQREDLIARLRARPLAYVAQELVNFSQAPVWDSTDDKHLLPRGVALRVYVAATPQGYMVMPGGLTRVSAAANARMISMQRGGSSKDTWVLTDEEVNAFTLLKNAIGVADLVRSGSNLSSRVVENLFWFGRYSERCEDVARILRVGLSRLVDTGTEAMPALLSTYDLCRSLKLLPGSDAEADGKGKRERADQEEVHRPELESQMLAAISDDEWQDGLAGNIRRLLWVGSQVREHFSLDNWHALNRLQHHLQVYSEFGREIGDALAFLDQILLSSSSLAGFAMDNMTRDDGWRFLFIGRRIERLIFLSSSISQFLRLESTRARGGIEWLLELTDSIITYRSRYMTQPELLPALDLIVFNEDNPHAVYFQLLDLKQYLNRLSTEHGDPDEDLLNQAMSRLRAFDLSSFEGQDFSQCRNCNPCFELAGLLDEIANAAASLSDRMALRYFAHIGEIGRQTLTA</sequence>
<dbReference type="RefSeq" id="WP_186411282.1">
    <property type="nucleotide sequence ID" value="NZ_FLQY01000202.1"/>
</dbReference>
<keyword evidence="4" id="KW-1185">Reference proteome</keyword>
<reference evidence="3 4" key="1">
    <citation type="submission" date="2016-06" db="EMBL/GenBank/DDBJ databases">
        <authorList>
            <person name="Kjaerup R.B."/>
            <person name="Dalgaard T.S."/>
            <person name="Juul-Madsen H.R."/>
        </authorList>
    </citation>
    <scope>NUCLEOTIDE SEQUENCE [LARGE SCALE GENOMIC DNA]</scope>
    <source>
        <strain evidence="3">2</strain>
    </source>
</reference>
<gene>
    <name evidence="3" type="ORF">PROAA_2800002</name>
</gene>
<dbReference type="PANTHER" id="PTHR34595:SF2">
    <property type="entry name" value="BLR2978 PROTEIN"/>
    <property type="match status" value="1"/>
</dbReference>
<evidence type="ECO:0000313" key="3">
    <source>
        <dbReference type="EMBL" id="SBT08576.1"/>
    </source>
</evidence>
<dbReference type="Pfam" id="PF14403">
    <property type="entry name" value="CP_ATPgrasp_2"/>
    <property type="match status" value="1"/>
</dbReference>
<protein>
    <submittedName>
        <fullName evidence="3">Uncharacterized protein</fullName>
    </submittedName>
</protein>
<dbReference type="InterPro" id="IPR007296">
    <property type="entry name" value="DUF403"/>
</dbReference>
<dbReference type="EMBL" id="FLQY01000202">
    <property type="protein sequence ID" value="SBT08576.1"/>
    <property type="molecule type" value="Genomic_DNA"/>
</dbReference>
<name>A0A1A8XV09_9RHOO</name>
<organism evidence="3 4">
    <name type="scientific">Candidatus Propionivibrio aalborgensis</name>
    <dbReference type="NCBI Taxonomy" id="1860101"/>
    <lineage>
        <taxon>Bacteria</taxon>
        <taxon>Pseudomonadati</taxon>
        <taxon>Pseudomonadota</taxon>
        <taxon>Betaproteobacteria</taxon>
        <taxon>Rhodocyclales</taxon>
        <taxon>Rhodocyclaceae</taxon>
        <taxon>Propionivibrio</taxon>
    </lineage>
</organism>
<evidence type="ECO:0000259" key="2">
    <source>
        <dbReference type="Pfam" id="PF14403"/>
    </source>
</evidence>
<dbReference type="Proteomes" id="UP000199600">
    <property type="component" value="Unassembled WGS sequence"/>
</dbReference>
<dbReference type="Gene3D" id="3.30.1490.270">
    <property type="match status" value="1"/>
</dbReference>
<accession>A0A1A8XV09</accession>
<dbReference type="AlphaFoldDB" id="A0A1A8XV09"/>
<dbReference type="SUPFAM" id="SSF56059">
    <property type="entry name" value="Glutathione synthetase ATP-binding domain-like"/>
    <property type="match status" value="1"/>
</dbReference>
<dbReference type="PANTHER" id="PTHR34595">
    <property type="entry name" value="BLR5612 PROTEIN"/>
    <property type="match status" value="1"/>
</dbReference>
<dbReference type="InterPro" id="IPR051680">
    <property type="entry name" value="ATP-dep_Glu-Cys_Ligase-2"/>
</dbReference>
<dbReference type="InterPro" id="IPR025841">
    <property type="entry name" value="CP_ATPgrasp_2"/>
</dbReference>
<proteinExistence type="predicted"/>
<feature type="domain" description="DUF403" evidence="1">
    <location>
        <begin position="517"/>
        <end position="845"/>
    </location>
</feature>
<dbReference type="Gene3D" id="3.40.50.11290">
    <property type="match status" value="1"/>
</dbReference>
<dbReference type="Pfam" id="PF04168">
    <property type="entry name" value="Alpha-E"/>
    <property type="match status" value="1"/>
</dbReference>
<evidence type="ECO:0000313" key="4">
    <source>
        <dbReference type="Proteomes" id="UP000199600"/>
    </source>
</evidence>
<feature type="domain" description="Circularly permuted ATP-grasp type 2" evidence="2">
    <location>
        <begin position="82"/>
        <end position="468"/>
    </location>
</feature>